<protein>
    <recommendedName>
        <fullName evidence="1">EAL domain-containing protein</fullName>
    </recommendedName>
</protein>
<evidence type="ECO:0000313" key="2">
    <source>
        <dbReference type="EMBL" id="CAB3627201.1"/>
    </source>
</evidence>
<organism evidence="2 3">
    <name type="scientific">Achromobacter pestifer</name>
    <dbReference type="NCBI Taxonomy" id="1353889"/>
    <lineage>
        <taxon>Bacteria</taxon>
        <taxon>Pseudomonadati</taxon>
        <taxon>Pseudomonadota</taxon>
        <taxon>Betaproteobacteria</taxon>
        <taxon>Burkholderiales</taxon>
        <taxon>Alcaligenaceae</taxon>
        <taxon>Achromobacter</taxon>
    </lineage>
</organism>
<dbReference type="InterPro" id="IPR050706">
    <property type="entry name" value="Cyclic-di-GMP_PDE-like"/>
</dbReference>
<evidence type="ECO:0000259" key="1">
    <source>
        <dbReference type="PROSITE" id="PS50883"/>
    </source>
</evidence>
<feature type="domain" description="EAL" evidence="1">
    <location>
        <begin position="11"/>
        <end position="265"/>
    </location>
</feature>
<dbReference type="CDD" id="cd01948">
    <property type="entry name" value="EAL"/>
    <property type="match status" value="1"/>
</dbReference>
<proteinExistence type="predicted"/>
<dbReference type="PANTHER" id="PTHR33121">
    <property type="entry name" value="CYCLIC DI-GMP PHOSPHODIESTERASE PDEF"/>
    <property type="match status" value="1"/>
</dbReference>
<evidence type="ECO:0000313" key="3">
    <source>
        <dbReference type="Proteomes" id="UP000494108"/>
    </source>
</evidence>
<reference evidence="2 3" key="1">
    <citation type="submission" date="2020-04" db="EMBL/GenBank/DDBJ databases">
        <authorList>
            <person name="De Canck E."/>
        </authorList>
    </citation>
    <scope>NUCLEOTIDE SEQUENCE [LARGE SCALE GENOMIC DNA]</scope>
    <source>
        <strain evidence="2 3">LMG 3431</strain>
    </source>
</reference>
<dbReference type="InterPro" id="IPR001633">
    <property type="entry name" value="EAL_dom"/>
</dbReference>
<dbReference type="Gene3D" id="3.20.20.450">
    <property type="entry name" value="EAL domain"/>
    <property type="match status" value="1"/>
</dbReference>
<name>A0A6S6YQV3_9BURK</name>
<dbReference type="SUPFAM" id="SSF141868">
    <property type="entry name" value="EAL domain-like"/>
    <property type="match status" value="1"/>
</dbReference>
<dbReference type="EMBL" id="CADIJX010000001">
    <property type="protein sequence ID" value="CAB3627201.1"/>
    <property type="molecule type" value="Genomic_DNA"/>
</dbReference>
<dbReference type="RefSeq" id="WP_175172834.1">
    <property type="nucleotide sequence ID" value="NZ_CADIJX010000001.1"/>
</dbReference>
<accession>A0A6S6YQV3</accession>
<sequence length="303" mass="32935">MTPTHEASTGSVVSDEEIAAMVTGKDGLRVLLQPQVDLLTGRIVSAEALARWQHPRLGIVMPAEFIPAINRMGLDTLLFERVCVRVIDVLLTMRRAGIAVPVAINAPATTLSDQRAVRFLLDLIRSAELPASLVRVELTEDQPIRELDVLRASLMTLEEAGCEVSLDDFGTGHASLKLLSAIPLSEVKIDQYFVTRMRRSAVAFEVLRTAAELATRLGWRVVAEGVENVADIPALRAAGCRYGQGYALGRPMSLDELMLRLRTQRDRGEPLAAPANYASSWIEAFDGAGKETESVFSAGVATQ</sequence>
<dbReference type="GO" id="GO:0071111">
    <property type="term" value="F:cyclic-guanylate-specific phosphodiesterase activity"/>
    <property type="evidence" value="ECO:0007669"/>
    <property type="project" value="InterPro"/>
</dbReference>
<dbReference type="Pfam" id="PF00563">
    <property type="entry name" value="EAL"/>
    <property type="match status" value="1"/>
</dbReference>
<dbReference type="PANTHER" id="PTHR33121:SF79">
    <property type="entry name" value="CYCLIC DI-GMP PHOSPHODIESTERASE PDED-RELATED"/>
    <property type="match status" value="1"/>
</dbReference>
<dbReference type="Proteomes" id="UP000494108">
    <property type="component" value="Unassembled WGS sequence"/>
</dbReference>
<dbReference type="SMART" id="SM00052">
    <property type="entry name" value="EAL"/>
    <property type="match status" value="1"/>
</dbReference>
<dbReference type="AlphaFoldDB" id="A0A6S6YQV3"/>
<keyword evidence="3" id="KW-1185">Reference proteome</keyword>
<dbReference type="PROSITE" id="PS50883">
    <property type="entry name" value="EAL"/>
    <property type="match status" value="1"/>
</dbReference>
<dbReference type="InterPro" id="IPR035919">
    <property type="entry name" value="EAL_sf"/>
</dbReference>
<gene>
    <name evidence="2" type="ORF">LMG3431_00493</name>
</gene>